<sequence>MRFPKVAKPAARVLKYIYGCRCLSMTIAASCETQPPSSQASQKDLKHCSTETLGNSSPLYLSKKAGEFRIHPAATSAGDMKSRRNHLHSWLRRRDHRFSSSLTLSPANSSVDHFLPLIEGASPRKCERLKFRAKRSPRCLKGELTMFPHNAFGYI</sequence>
<dbReference type="EMBL" id="BPLR01008725">
    <property type="protein sequence ID" value="GIY26737.1"/>
    <property type="molecule type" value="Genomic_DNA"/>
</dbReference>
<dbReference type="AlphaFoldDB" id="A0AAV4RZC8"/>
<evidence type="ECO:0000313" key="2">
    <source>
        <dbReference type="Proteomes" id="UP001054945"/>
    </source>
</evidence>
<keyword evidence="2" id="KW-1185">Reference proteome</keyword>
<gene>
    <name evidence="1" type="ORF">CEXT_546121</name>
</gene>
<comment type="caution">
    <text evidence="1">The sequence shown here is derived from an EMBL/GenBank/DDBJ whole genome shotgun (WGS) entry which is preliminary data.</text>
</comment>
<protein>
    <submittedName>
        <fullName evidence="1">Uncharacterized protein</fullName>
    </submittedName>
</protein>
<dbReference type="Proteomes" id="UP001054945">
    <property type="component" value="Unassembled WGS sequence"/>
</dbReference>
<name>A0AAV4RZC8_CAEEX</name>
<reference evidence="1 2" key="1">
    <citation type="submission" date="2021-06" db="EMBL/GenBank/DDBJ databases">
        <title>Caerostris extrusa draft genome.</title>
        <authorList>
            <person name="Kono N."/>
            <person name="Arakawa K."/>
        </authorList>
    </citation>
    <scope>NUCLEOTIDE SEQUENCE [LARGE SCALE GENOMIC DNA]</scope>
</reference>
<evidence type="ECO:0000313" key="1">
    <source>
        <dbReference type="EMBL" id="GIY26737.1"/>
    </source>
</evidence>
<organism evidence="1 2">
    <name type="scientific">Caerostris extrusa</name>
    <name type="common">Bark spider</name>
    <name type="synonym">Caerostris bankana</name>
    <dbReference type="NCBI Taxonomy" id="172846"/>
    <lineage>
        <taxon>Eukaryota</taxon>
        <taxon>Metazoa</taxon>
        <taxon>Ecdysozoa</taxon>
        <taxon>Arthropoda</taxon>
        <taxon>Chelicerata</taxon>
        <taxon>Arachnida</taxon>
        <taxon>Araneae</taxon>
        <taxon>Araneomorphae</taxon>
        <taxon>Entelegynae</taxon>
        <taxon>Araneoidea</taxon>
        <taxon>Araneidae</taxon>
        <taxon>Caerostris</taxon>
    </lineage>
</organism>
<accession>A0AAV4RZC8</accession>
<proteinExistence type="predicted"/>